<name>A0ABC8RHL4_9AQUA</name>
<keyword evidence="2" id="KW-1185">Reference proteome</keyword>
<reference evidence="1 2" key="1">
    <citation type="submission" date="2024-02" db="EMBL/GenBank/DDBJ databases">
        <authorList>
            <person name="Vignale AGUSTIN F."/>
            <person name="Sosa J E."/>
            <person name="Modenutti C."/>
        </authorList>
    </citation>
    <scope>NUCLEOTIDE SEQUENCE [LARGE SCALE GENOMIC DNA]</scope>
</reference>
<proteinExistence type="predicted"/>
<feature type="non-terminal residue" evidence="1">
    <location>
        <position position="105"/>
    </location>
</feature>
<evidence type="ECO:0000313" key="1">
    <source>
        <dbReference type="EMBL" id="CAK9141522.1"/>
    </source>
</evidence>
<dbReference type="EMBL" id="CAUOFW020001142">
    <property type="protein sequence ID" value="CAK9141522.1"/>
    <property type="molecule type" value="Genomic_DNA"/>
</dbReference>
<accession>A0ABC8RHL4</accession>
<gene>
    <name evidence="1" type="ORF">ILEXP_LOCUS9108</name>
</gene>
<evidence type="ECO:0000313" key="2">
    <source>
        <dbReference type="Proteomes" id="UP001642360"/>
    </source>
</evidence>
<dbReference type="AlphaFoldDB" id="A0ABC8RHL4"/>
<comment type="caution">
    <text evidence="1">The sequence shown here is derived from an EMBL/GenBank/DDBJ whole genome shotgun (WGS) entry which is preliminary data.</text>
</comment>
<organism evidence="1 2">
    <name type="scientific">Ilex paraguariensis</name>
    <name type="common">yerba mate</name>
    <dbReference type="NCBI Taxonomy" id="185542"/>
    <lineage>
        <taxon>Eukaryota</taxon>
        <taxon>Viridiplantae</taxon>
        <taxon>Streptophyta</taxon>
        <taxon>Embryophyta</taxon>
        <taxon>Tracheophyta</taxon>
        <taxon>Spermatophyta</taxon>
        <taxon>Magnoliopsida</taxon>
        <taxon>eudicotyledons</taxon>
        <taxon>Gunneridae</taxon>
        <taxon>Pentapetalae</taxon>
        <taxon>asterids</taxon>
        <taxon>campanulids</taxon>
        <taxon>Aquifoliales</taxon>
        <taxon>Aquifoliaceae</taxon>
        <taxon>Ilex</taxon>
    </lineage>
</organism>
<protein>
    <submittedName>
        <fullName evidence="1">Uncharacterized protein</fullName>
    </submittedName>
</protein>
<sequence length="105" mass="11232">VTQSIAPLVVQPSTEAVVPEEPAEETGETATVIVPITVNDSDSEEMSPLHLLLQQFSCIPRILPSLTTPLSIQAEPSLGNLMKCSILEGKVSEKALRVARRQGAQ</sequence>
<dbReference type="Proteomes" id="UP001642360">
    <property type="component" value="Unassembled WGS sequence"/>
</dbReference>
<feature type="non-terminal residue" evidence="1">
    <location>
        <position position="1"/>
    </location>
</feature>